<accession>A0A127MA35</accession>
<dbReference type="Proteomes" id="UP000074119">
    <property type="component" value="Chromosome"/>
</dbReference>
<proteinExistence type="predicted"/>
<feature type="domain" description="AB hydrolase-1" evidence="1">
    <location>
        <begin position="26"/>
        <end position="258"/>
    </location>
</feature>
<dbReference type="Gene3D" id="3.40.50.1820">
    <property type="entry name" value="alpha/beta hydrolase"/>
    <property type="match status" value="1"/>
</dbReference>
<dbReference type="PANTHER" id="PTHR46438">
    <property type="entry name" value="ALPHA/BETA-HYDROLASES SUPERFAMILY PROTEIN"/>
    <property type="match status" value="1"/>
</dbReference>
<dbReference type="PRINTS" id="PR00111">
    <property type="entry name" value="ABHYDROLASE"/>
</dbReference>
<sequence>MKTEVGKSVIINGIKTNYHDEGDGYPLILLHGSGPGVTAWANWRNNFDHFASKYRVIAPDMVGFGYTDAPDGVKLSPGLWVDHVVGLLDELGVDKAHVIGNSFGAGITLSMLLSHGDRFDKVVLMGAVGVDFEITEALDDIWGYKPSLDNMRKVVSFLSSGKLNIADELIKSRYEASLSESSMKSYRDNFGIENRQKLVDMFALPDADIKSIDHEVFVVHGKKDQVIPLSNSIKLCSLIKNSDLLVCSDAGHWVQIERKETFNTSVSNFLEHGFS</sequence>
<dbReference type="GO" id="GO:0016787">
    <property type="term" value="F:hydrolase activity"/>
    <property type="evidence" value="ECO:0007669"/>
    <property type="project" value="UniProtKB-KW"/>
</dbReference>
<organism evidence="2 3">
    <name type="scientific">Zhongshania aliphaticivorans</name>
    <dbReference type="NCBI Taxonomy" id="1470434"/>
    <lineage>
        <taxon>Bacteria</taxon>
        <taxon>Pseudomonadati</taxon>
        <taxon>Pseudomonadota</taxon>
        <taxon>Gammaproteobacteria</taxon>
        <taxon>Cellvibrionales</taxon>
        <taxon>Spongiibacteraceae</taxon>
        <taxon>Zhongshania</taxon>
    </lineage>
</organism>
<reference evidence="2 3" key="1">
    <citation type="submission" date="2015-12" db="EMBL/GenBank/DDBJ databases">
        <authorList>
            <person name="Shamseldin A."/>
            <person name="Moawad H."/>
            <person name="Abd El-Rahim W.M."/>
            <person name="Sadowsky M.J."/>
        </authorList>
    </citation>
    <scope>NUCLEOTIDE SEQUENCE [LARGE SCALE GENOMIC DNA]</scope>
    <source>
        <strain evidence="2 3">SM2</strain>
    </source>
</reference>
<dbReference type="STRING" id="1470434.AZF00_17825"/>
<dbReference type="AlphaFoldDB" id="A0A127MA35"/>
<dbReference type="Pfam" id="PF00561">
    <property type="entry name" value="Abhydrolase_1"/>
    <property type="match status" value="1"/>
</dbReference>
<dbReference type="PANTHER" id="PTHR46438:SF11">
    <property type="entry name" value="LIPASE-RELATED"/>
    <property type="match status" value="1"/>
</dbReference>
<dbReference type="RefSeq" id="WP_008252789.1">
    <property type="nucleotide sequence ID" value="NZ_CP014544.1"/>
</dbReference>
<evidence type="ECO:0000313" key="3">
    <source>
        <dbReference type="Proteomes" id="UP000074119"/>
    </source>
</evidence>
<dbReference type="KEGG" id="zal:AZF00_17825"/>
<dbReference type="InterPro" id="IPR029058">
    <property type="entry name" value="AB_hydrolase_fold"/>
</dbReference>
<dbReference type="InterPro" id="IPR000073">
    <property type="entry name" value="AB_hydrolase_1"/>
</dbReference>
<evidence type="ECO:0000313" key="2">
    <source>
        <dbReference type="EMBL" id="AMO70045.1"/>
    </source>
</evidence>
<dbReference type="SUPFAM" id="SSF53474">
    <property type="entry name" value="alpha/beta-Hydrolases"/>
    <property type="match status" value="1"/>
</dbReference>
<dbReference type="EMBL" id="CP014544">
    <property type="protein sequence ID" value="AMO70045.1"/>
    <property type="molecule type" value="Genomic_DNA"/>
</dbReference>
<name>A0A127MA35_9GAMM</name>
<gene>
    <name evidence="2" type="ORF">AZF00_17825</name>
</gene>
<dbReference type="InterPro" id="IPR000639">
    <property type="entry name" value="Epox_hydrolase-like"/>
</dbReference>
<evidence type="ECO:0000259" key="1">
    <source>
        <dbReference type="Pfam" id="PF00561"/>
    </source>
</evidence>
<keyword evidence="2" id="KW-0378">Hydrolase</keyword>
<dbReference type="PRINTS" id="PR00412">
    <property type="entry name" value="EPOXHYDRLASE"/>
</dbReference>
<protein>
    <submittedName>
        <fullName evidence="2">2-hydroxy-6-oxo-2,4-heptadienoate hydrolase</fullName>
    </submittedName>
</protein>